<dbReference type="RefSeq" id="XP_002769657.1">
    <property type="nucleotide sequence ID" value="XM_002769611.1"/>
</dbReference>
<reference evidence="2 3" key="1">
    <citation type="submission" date="2008-07" db="EMBL/GenBank/DDBJ databases">
        <authorList>
            <person name="El-Sayed N."/>
            <person name="Caler E."/>
            <person name="Inman J."/>
            <person name="Amedeo P."/>
            <person name="Hass B."/>
            <person name="Wortman J."/>
        </authorList>
    </citation>
    <scope>NUCLEOTIDE SEQUENCE [LARGE SCALE GENOMIC DNA]</scope>
    <source>
        <strain evidence="3">ATCC 50983 / TXsc</strain>
    </source>
</reference>
<protein>
    <submittedName>
        <fullName evidence="2">Uncharacterized protein</fullName>
    </submittedName>
</protein>
<dbReference type="InParanoid" id="C5LLL8"/>
<dbReference type="Proteomes" id="UP000007800">
    <property type="component" value="Unassembled WGS sequence"/>
</dbReference>
<keyword evidence="3" id="KW-1185">Reference proteome</keyword>
<evidence type="ECO:0000313" key="2">
    <source>
        <dbReference type="EMBL" id="EER02375.1"/>
    </source>
</evidence>
<gene>
    <name evidence="2" type="ORF">Pmar_PMAR028601</name>
</gene>
<feature type="region of interest" description="Disordered" evidence="1">
    <location>
        <begin position="24"/>
        <end position="65"/>
    </location>
</feature>
<evidence type="ECO:0000313" key="3">
    <source>
        <dbReference type="Proteomes" id="UP000007800"/>
    </source>
</evidence>
<dbReference type="AlphaFoldDB" id="C5LLL8"/>
<dbReference type="GeneID" id="9047209"/>
<dbReference type="EMBL" id="GG683258">
    <property type="protein sequence ID" value="EER02375.1"/>
    <property type="molecule type" value="Genomic_DNA"/>
</dbReference>
<evidence type="ECO:0000256" key="1">
    <source>
        <dbReference type="SAM" id="MobiDB-lite"/>
    </source>
</evidence>
<sequence length="140" mass="15765">MANQNNNSSFTLSYAEFKADSERKHAHFGDVPDPSVKRSHTSDVVPPQESRFVRPRTDSEFRDASPTRIPRDVYEEVSVDNDMAVYVDIGGFQQNVKRAATDGALALEATRAQVELALESHDQFFRGHDETLANIEDPRK</sequence>
<name>C5LLL8_PERM5</name>
<feature type="compositionally biased region" description="Basic and acidic residues" evidence="1">
    <location>
        <begin position="51"/>
        <end position="65"/>
    </location>
</feature>
<organism evidence="3">
    <name type="scientific">Perkinsus marinus (strain ATCC 50983 / TXsc)</name>
    <dbReference type="NCBI Taxonomy" id="423536"/>
    <lineage>
        <taxon>Eukaryota</taxon>
        <taxon>Sar</taxon>
        <taxon>Alveolata</taxon>
        <taxon>Perkinsozoa</taxon>
        <taxon>Perkinsea</taxon>
        <taxon>Perkinsida</taxon>
        <taxon>Perkinsidae</taxon>
        <taxon>Perkinsus</taxon>
    </lineage>
</organism>
<accession>C5LLL8</accession>
<proteinExistence type="predicted"/>